<gene>
    <name evidence="3" type="ORF">ACFQO7_30770</name>
</gene>
<dbReference type="EMBL" id="JBHTAC010000046">
    <property type="protein sequence ID" value="MFC7246883.1"/>
    <property type="molecule type" value="Genomic_DNA"/>
</dbReference>
<feature type="region of interest" description="Disordered" evidence="1">
    <location>
        <begin position="27"/>
        <end position="63"/>
    </location>
</feature>
<protein>
    <recommendedName>
        <fullName evidence="5">Lipoprotein</fullName>
    </recommendedName>
</protein>
<comment type="caution">
    <text evidence="3">The sequence shown here is derived from an EMBL/GenBank/DDBJ whole genome shotgun (WGS) entry which is preliminary data.</text>
</comment>
<name>A0ABW2H987_9ACTN</name>
<keyword evidence="2" id="KW-0732">Signal</keyword>
<evidence type="ECO:0000256" key="1">
    <source>
        <dbReference type="SAM" id="MobiDB-lite"/>
    </source>
</evidence>
<sequence length="207" mass="21839">MTSFRFTGGALAALLIAAALSGCAGQNEAGEAAAPPPTLDGAGTPGCAVARPTPSPIETAGSTMWPTSVTLDDALTRISQAGEGRFGKQFAGVEVVPEKGYGIVYRVPSAEFDEFVTQQAGTECIYLRDAAYDQATLQALASRVMDDRKYWEKQGITINTTGTTHDGSGITIGVLPADLERARVELPKRYGTQVPITIEPQEAITTW</sequence>
<dbReference type="Proteomes" id="UP001596392">
    <property type="component" value="Unassembled WGS sequence"/>
</dbReference>
<feature type="signal peptide" evidence="2">
    <location>
        <begin position="1"/>
        <end position="24"/>
    </location>
</feature>
<proteinExistence type="predicted"/>
<evidence type="ECO:0000256" key="2">
    <source>
        <dbReference type="SAM" id="SignalP"/>
    </source>
</evidence>
<feature type="chain" id="PRO_5046243037" description="Lipoprotein" evidence="2">
    <location>
        <begin position="25"/>
        <end position="207"/>
    </location>
</feature>
<reference evidence="4" key="1">
    <citation type="journal article" date="2019" name="Int. J. Syst. Evol. Microbiol.">
        <title>The Global Catalogue of Microorganisms (GCM) 10K type strain sequencing project: providing services to taxonomists for standard genome sequencing and annotation.</title>
        <authorList>
            <consortium name="The Broad Institute Genomics Platform"/>
            <consortium name="The Broad Institute Genome Sequencing Center for Infectious Disease"/>
            <person name="Wu L."/>
            <person name="Ma J."/>
        </authorList>
    </citation>
    <scope>NUCLEOTIDE SEQUENCE [LARGE SCALE GENOMIC DNA]</scope>
    <source>
        <strain evidence="4">CGMCC 1.9106</strain>
    </source>
</reference>
<evidence type="ECO:0000313" key="4">
    <source>
        <dbReference type="Proteomes" id="UP001596392"/>
    </source>
</evidence>
<keyword evidence="4" id="KW-1185">Reference proteome</keyword>
<accession>A0ABW2H987</accession>
<evidence type="ECO:0008006" key="5">
    <source>
        <dbReference type="Google" id="ProtNLM"/>
    </source>
</evidence>
<dbReference type="RefSeq" id="WP_376809666.1">
    <property type="nucleotide sequence ID" value="NZ_JBHTAC010000046.1"/>
</dbReference>
<organism evidence="3 4">
    <name type="scientific">Catellatospora aurea</name>
    <dbReference type="NCBI Taxonomy" id="1337874"/>
    <lineage>
        <taxon>Bacteria</taxon>
        <taxon>Bacillati</taxon>
        <taxon>Actinomycetota</taxon>
        <taxon>Actinomycetes</taxon>
        <taxon>Micromonosporales</taxon>
        <taxon>Micromonosporaceae</taxon>
        <taxon>Catellatospora</taxon>
    </lineage>
</organism>
<evidence type="ECO:0000313" key="3">
    <source>
        <dbReference type="EMBL" id="MFC7246883.1"/>
    </source>
</evidence>
<dbReference type="PROSITE" id="PS51257">
    <property type="entry name" value="PROKAR_LIPOPROTEIN"/>
    <property type="match status" value="1"/>
</dbReference>